<dbReference type="PANTHER" id="PTHR42696:SF2">
    <property type="entry name" value="ASPARTATE AMMONIA-LYASE"/>
    <property type="match status" value="1"/>
</dbReference>
<dbReference type="Gene3D" id="1.10.275.10">
    <property type="entry name" value="Fumarase/aspartase (N-terminal domain)"/>
    <property type="match status" value="1"/>
</dbReference>
<feature type="domain" description="Fumarase C C-terminal" evidence="3">
    <location>
        <begin position="401"/>
        <end position="453"/>
    </location>
</feature>
<dbReference type="GO" id="GO:0006531">
    <property type="term" value="P:aspartate metabolic process"/>
    <property type="evidence" value="ECO:0007669"/>
    <property type="project" value="TreeGrafter"/>
</dbReference>
<reference evidence="4" key="1">
    <citation type="submission" date="2022-07" db="EMBL/GenBank/DDBJ databases">
        <authorList>
            <person name="Kouya T."/>
            <person name="Ishiyama Y."/>
        </authorList>
    </citation>
    <scope>NUCLEOTIDE SEQUENCE</scope>
    <source>
        <strain evidence="4">WR16-4</strain>
    </source>
</reference>
<evidence type="ECO:0000313" key="5">
    <source>
        <dbReference type="Proteomes" id="UP001144204"/>
    </source>
</evidence>
<organism evidence="4 5">
    <name type="scientific">Philodulcilactobacillus myokoensis</name>
    <dbReference type="NCBI Taxonomy" id="2929573"/>
    <lineage>
        <taxon>Bacteria</taxon>
        <taxon>Bacillati</taxon>
        <taxon>Bacillota</taxon>
        <taxon>Bacilli</taxon>
        <taxon>Lactobacillales</taxon>
        <taxon>Lactobacillaceae</taxon>
        <taxon>Philodulcilactobacillus</taxon>
    </lineage>
</organism>
<dbReference type="Pfam" id="PF00206">
    <property type="entry name" value="Lyase_1"/>
    <property type="match status" value="1"/>
</dbReference>
<dbReference type="CDD" id="cd01357">
    <property type="entry name" value="Aspartase"/>
    <property type="match status" value="1"/>
</dbReference>
<dbReference type="InterPro" id="IPR020557">
    <property type="entry name" value="Fumarate_lyase_CS"/>
</dbReference>
<dbReference type="InterPro" id="IPR022761">
    <property type="entry name" value="Fumarate_lyase_N"/>
</dbReference>
<dbReference type="GO" id="GO:0008797">
    <property type="term" value="F:aspartate ammonia-lyase activity"/>
    <property type="evidence" value="ECO:0007669"/>
    <property type="project" value="TreeGrafter"/>
</dbReference>
<dbReference type="InterPro" id="IPR051546">
    <property type="entry name" value="Aspartate_Ammonia-Lyase"/>
</dbReference>
<dbReference type="InterPro" id="IPR018951">
    <property type="entry name" value="Fumarase_C_C"/>
</dbReference>
<reference evidence="4" key="2">
    <citation type="journal article" date="2023" name="PLoS ONE">
        <title>Philodulcilactobacillus myokoensis gen. nov., sp. nov., a fructophilic, acidophilic, and agar-phobic lactic acid bacterium isolated from fermented vegetable extracts.</title>
        <authorList>
            <person name="Kouya T."/>
            <person name="Ishiyama Y."/>
            <person name="Ohashi S."/>
            <person name="Kumakubo R."/>
            <person name="Yamazaki T."/>
            <person name="Otaki T."/>
        </authorList>
    </citation>
    <scope>NUCLEOTIDE SEQUENCE</scope>
    <source>
        <strain evidence="4">WR16-4</strain>
    </source>
</reference>
<dbReference type="RefSeq" id="WP_286135926.1">
    <property type="nucleotide sequence ID" value="NZ_BRPL01000002.1"/>
</dbReference>
<dbReference type="SUPFAM" id="SSF48557">
    <property type="entry name" value="L-aspartase-like"/>
    <property type="match status" value="1"/>
</dbReference>
<evidence type="ECO:0000259" key="2">
    <source>
        <dbReference type="Pfam" id="PF00206"/>
    </source>
</evidence>
<evidence type="ECO:0000256" key="1">
    <source>
        <dbReference type="ARBA" id="ARBA00023239"/>
    </source>
</evidence>
<dbReference type="InterPro" id="IPR024083">
    <property type="entry name" value="Fumarase/histidase_N"/>
</dbReference>
<gene>
    <name evidence="4" type="primary">ansB_1</name>
    <name evidence="4" type="ORF">WR164_04430</name>
</gene>
<dbReference type="Pfam" id="PF10415">
    <property type="entry name" value="FumaraseC_C"/>
    <property type="match status" value="1"/>
</dbReference>
<keyword evidence="5" id="KW-1185">Reference proteome</keyword>
<dbReference type="Gene3D" id="1.10.40.30">
    <property type="entry name" value="Fumarase/aspartase (C-terminal domain)"/>
    <property type="match status" value="1"/>
</dbReference>
<name>A0A9W6EST3_9LACO</name>
<evidence type="ECO:0000313" key="4">
    <source>
        <dbReference type="EMBL" id="GLB46464.1"/>
    </source>
</evidence>
<protein>
    <submittedName>
        <fullName evidence="4">Aspartate ammonia-lyase</fullName>
    </submittedName>
</protein>
<dbReference type="InterPro" id="IPR008948">
    <property type="entry name" value="L-Aspartase-like"/>
</dbReference>
<evidence type="ECO:0000259" key="3">
    <source>
        <dbReference type="Pfam" id="PF10415"/>
    </source>
</evidence>
<comment type="caution">
    <text evidence="4">The sequence shown here is derived from an EMBL/GenBank/DDBJ whole genome shotgun (WGS) entry which is preliminary data.</text>
</comment>
<proteinExistence type="predicted"/>
<sequence length="462" mass="50671">MRIEEDSVGKMEVPDKALYGIHALRAFYNFPITNEKVQPVLIKSLIQIKKAAAITNRDAKTLDTKKAAAIILACDHLLNHYDRSAFIVPAIQGGAGTSTNMNVNEVIANLAMRLNRNDIKIHPNDDVNQCQSTNDTYPTAGKIAMLSLLPSLIAAINKLIHALKSKAKEYQNALKVGRTQLQDAVPTTFGNSFNAYASMFHRDLHRLNQVQVDLKSVNLGGTAIGTGINTSSYYTSHVVPNLSQLTGLSLYQADNLIDATQNSDSFVEFSSVMKALAVNLSKMSNDLRLMTSGPQDGLNEINLPKRQAGSSIMPGKINPVIPEVVNQVAFEVIGKDTTITMAAEAGQLELNAFEPIMFRDILISETHLTRAIETLVERCINGITVNKELDQNEVSKSAITATVLSPYLGYETTTKLIKTALKHHYSVKQLVSDKHLLNDKLLDHLFSPAVLTNAKIKQIINK</sequence>
<dbReference type="AlphaFoldDB" id="A0A9W6EST3"/>
<dbReference type="Proteomes" id="UP001144204">
    <property type="component" value="Unassembled WGS sequence"/>
</dbReference>
<dbReference type="EMBL" id="BRPL01000002">
    <property type="protein sequence ID" value="GLB46464.1"/>
    <property type="molecule type" value="Genomic_DNA"/>
</dbReference>
<feature type="domain" description="Fumarate lyase N-terminal" evidence="2">
    <location>
        <begin position="9"/>
        <end position="334"/>
    </location>
</feature>
<dbReference type="Gene3D" id="1.20.200.10">
    <property type="entry name" value="Fumarase/aspartase (Central domain)"/>
    <property type="match status" value="1"/>
</dbReference>
<dbReference type="PANTHER" id="PTHR42696">
    <property type="entry name" value="ASPARTATE AMMONIA-LYASE"/>
    <property type="match status" value="1"/>
</dbReference>
<dbReference type="GO" id="GO:0005829">
    <property type="term" value="C:cytosol"/>
    <property type="evidence" value="ECO:0007669"/>
    <property type="project" value="TreeGrafter"/>
</dbReference>
<dbReference type="FunFam" id="1.20.200.10:FF:000001">
    <property type="entry name" value="Fumarate hydratase, mitochondrial"/>
    <property type="match status" value="1"/>
</dbReference>
<dbReference type="PROSITE" id="PS00163">
    <property type="entry name" value="FUMARATE_LYASES"/>
    <property type="match status" value="1"/>
</dbReference>
<keyword evidence="1" id="KW-0456">Lyase</keyword>
<dbReference type="InterPro" id="IPR000362">
    <property type="entry name" value="Fumarate_lyase_fam"/>
</dbReference>
<accession>A0A9W6EST3</accession>
<dbReference type="GO" id="GO:0006099">
    <property type="term" value="P:tricarboxylic acid cycle"/>
    <property type="evidence" value="ECO:0007669"/>
    <property type="project" value="InterPro"/>
</dbReference>
<dbReference type="NCBIfam" id="NF008909">
    <property type="entry name" value="PRK12273.1"/>
    <property type="match status" value="1"/>
</dbReference>
<dbReference type="PRINTS" id="PR00149">
    <property type="entry name" value="FUMRATELYASE"/>
</dbReference>